<comment type="function">
    <text evidence="9">Catalyzes the formation of dTDP-glucose, from dTTP and glucose 1-phosphate, as well as its pyrophosphorolysis.</text>
</comment>
<dbReference type="PANTHER" id="PTHR43532">
    <property type="entry name" value="GLUCOSE-1-PHOSPHATE THYMIDYLYLTRANSFERASE"/>
    <property type="match status" value="1"/>
</dbReference>
<dbReference type="NCBIfam" id="TIGR01207">
    <property type="entry name" value="rmlA"/>
    <property type="match status" value="1"/>
</dbReference>
<dbReference type="InterPro" id="IPR029044">
    <property type="entry name" value="Nucleotide-diphossugar_trans"/>
</dbReference>
<dbReference type="EC" id="2.7.7.24" evidence="3 9"/>
<dbReference type="InterPro" id="IPR005835">
    <property type="entry name" value="NTP_transferase_dom"/>
</dbReference>
<evidence type="ECO:0000256" key="5">
    <source>
        <dbReference type="ARBA" id="ARBA00022695"/>
    </source>
</evidence>
<sequence>MSRRGIILAGGSGTRLYPATRVVSKQLMPIFDKPMIYYPLSTLMLAGLREILIISTPHDLPLFERLLGTGAEWGLQFEYAVQPEPKGIAQALIIAEPFLAGQPSCLILGDNIFYGHQMSQKLAECNQRTDGATIFAYHVSDPERYGVVNLDDHGRPVSIVEKPRQPESKWAVTGLYFYDADAPAIAKSLTPSARGELEITDVNRAYLERGLLHVEQLGRGTAWLDTGTHQSLLEAAEFVSVLEARQGLKVACPEEIAWRMGYLTDDQLRALATPLKNSGYGQYLFELLR</sequence>
<dbReference type="SUPFAM" id="SSF53448">
    <property type="entry name" value="Nucleotide-diphospho-sugar transferases"/>
    <property type="match status" value="1"/>
</dbReference>
<dbReference type="GO" id="GO:0008879">
    <property type="term" value="F:glucose-1-phosphate thymidylyltransferase activity"/>
    <property type="evidence" value="ECO:0007669"/>
    <property type="project" value="UniProtKB-EC"/>
</dbReference>
<evidence type="ECO:0000256" key="8">
    <source>
        <dbReference type="ARBA" id="ARBA00049336"/>
    </source>
</evidence>
<keyword evidence="5 9" id="KW-0548">Nucleotidyltransferase</keyword>
<reference evidence="11" key="1">
    <citation type="journal article" date="2020" name="mSystems">
        <title>Genome- and Community-Level Interaction Insights into Carbon Utilization and Element Cycling Functions of Hydrothermarchaeota in Hydrothermal Sediment.</title>
        <authorList>
            <person name="Zhou Z."/>
            <person name="Liu Y."/>
            <person name="Xu W."/>
            <person name="Pan J."/>
            <person name="Luo Z.H."/>
            <person name="Li M."/>
        </authorList>
    </citation>
    <scope>NUCLEOTIDE SEQUENCE [LARGE SCALE GENOMIC DNA]</scope>
    <source>
        <strain evidence="11">SpSt-339</strain>
    </source>
</reference>
<dbReference type="GO" id="GO:0046872">
    <property type="term" value="F:metal ion binding"/>
    <property type="evidence" value="ECO:0007669"/>
    <property type="project" value="UniProtKB-KW"/>
</dbReference>
<comment type="cofactor">
    <cofactor evidence="1">
        <name>Mg(2+)</name>
        <dbReference type="ChEBI" id="CHEBI:18420"/>
    </cofactor>
</comment>
<keyword evidence="6 9" id="KW-0479">Metal-binding</keyword>
<keyword evidence="7 9" id="KW-0460">Magnesium</keyword>
<dbReference type="CDD" id="cd02538">
    <property type="entry name" value="G1P_TT_short"/>
    <property type="match status" value="1"/>
</dbReference>
<feature type="domain" description="Nucleotidyl transferase" evidence="10">
    <location>
        <begin position="5"/>
        <end position="239"/>
    </location>
</feature>
<dbReference type="Pfam" id="PF00483">
    <property type="entry name" value="NTP_transferase"/>
    <property type="match status" value="1"/>
</dbReference>
<comment type="similarity">
    <text evidence="2 9">Belongs to the glucose-1-phosphate thymidylyltransferase family.</text>
</comment>
<evidence type="ECO:0000256" key="4">
    <source>
        <dbReference type="ARBA" id="ARBA00022679"/>
    </source>
</evidence>
<protein>
    <recommendedName>
        <fullName evidence="3 9">Glucose-1-phosphate thymidylyltransferase</fullName>
        <ecNumber evidence="3 9">2.7.7.24</ecNumber>
    </recommendedName>
</protein>
<dbReference type="Gene3D" id="3.90.550.10">
    <property type="entry name" value="Spore Coat Polysaccharide Biosynthesis Protein SpsA, Chain A"/>
    <property type="match status" value="1"/>
</dbReference>
<evidence type="ECO:0000313" key="11">
    <source>
        <dbReference type="EMBL" id="HEN15468.1"/>
    </source>
</evidence>
<name>A0A7C2NUY0_9PLAN</name>
<evidence type="ECO:0000256" key="6">
    <source>
        <dbReference type="ARBA" id="ARBA00022723"/>
    </source>
</evidence>
<evidence type="ECO:0000256" key="7">
    <source>
        <dbReference type="ARBA" id="ARBA00022842"/>
    </source>
</evidence>
<dbReference type="AlphaFoldDB" id="A0A7C2NUY0"/>
<evidence type="ECO:0000256" key="9">
    <source>
        <dbReference type="RuleBase" id="RU003706"/>
    </source>
</evidence>
<comment type="caution">
    <text evidence="11">The sequence shown here is derived from an EMBL/GenBank/DDBJ whole genome shotgun (WGS) entry which is preliminary data.</text>
</comment>
<dbReference type="PANTHER" id="PTHR43532:SF1">
    <property type="entry name" value="GLUCOSE-1-PHOSPHATE THYMIDYLYLTRANSFERASE 1"/>
    <property type="match status" value="1"/>
</dbReference>
<evidence type="ECO:0000256" key="2">
    <source>
        <dbReference type="ARBA" id="ARBA00010480"/>
    </source>
</evidence>
<dbReference type="InterPro" id="IPR005907">
    <property type="entry name" value="G1P_thy_trans_s"/>
</dbReference>
<comment type="catalytic activity">
    <reaction evidence="8 9">
        <text>dTTP + alpha-D-glucose 1-phosphate + H(+) = dTDP-alpha-D-glucose + diphosphate</text>
        <dbReference type="Rhea" id="RHEA:15225"/>
        <dbReference type="ChEBI" id="CHEBI:15378"/>
        <dbReference type="ChEBI" id="CHEBI:33019"/>
        <dbReference type="ChEBI" id="CHEBI:37568"/>
        <dbReference type="ChEBI" id="CHEBI:57477"/>
        <dbReference type="ChEBI" id="CHEBI:58601"/>
        <dbReference type="EC" id="2.7.7.24"/>
    </reaction>
</comment>
<evidence type="ECO:0000259" key="10">
    <source>
        <dbReference type="Pfam" id="PF00483"/>
    </source>
</evidence>
<proteinExistence type="inferred from homology"/>
<accession>A0A7C2NUY0</accession>
<dbReference type="EMBL" id="DSOK01000244">
    <property type="protein sequence ID" value="HEN15468.1"/>
    <property type="molecule type" value="Genomic_DNA"/>
</dbReference>
<keyword evidence="4 9" id="KW-0808">Transferase</keyword>
<gene>
    <name evidence="11" type="primary">rfbA</name>
    <name evidence="11" type="ORF">ENQ76_08385</name>
</gene>
<organism evidence="11">
    <name type="scientific">Schlesneria paludicola</name>
    <dbReference type="NCBI Taxonomy" id="360056"/>
    <lineage>
        <taxon>Bacteria</taxon>
        <taxon>Pseudomonadati</taxon>
        <taxon>Planctomycetota</taxon>
        <taxon>Planctomycetia</taxon>
        <taxon>Planctomycetales</taxon>
        <taxon>Planctomycetaceae</taxon>
        <taxon>Schlesneria</taxon>
    </lineage>
</organism>
<dbReference type="FunFam" id="3.90.550.10:FF:000023">
    <property type="entry name" value="Glucose-1-phosphate thymidylyltransferase"/>
    <property type="match status" value="1"/>
</dbReference>
<evidence type="ECO:0000256" key="3">
    <source>
        <dbReference type="ARBA" id="ARBA00012461"/>
    </source>
</evidence>
<evidence type="ECO:0000256" key="1">
    <source>
        <dbReference type="ARBA" id="ARBA00001946"/>
    </source>
</evidence>